<dbReference type="PANTHER" id="PTHR33112">
    <property type="entry name" value="DOMAIN PROTEIN, PUTATIVE-RELATED"/>
    <property type="match status" value="1"/>
</dbReference>
<name>Q7RV26_NEUCR</name>
<dbReference type="VEuPathDB" id="FungiDB:NCU09629"/>
<keyword evidence="3" id="KW-1185">Reference proteome</keyword>
<dbReference type="GeneID" id="3879526"/>
<organism evidence="2 3">
    <name type="scientific">Neurospora crassa (strain ATCC 24698 / 74-OR23-1A / CBS 708.71 / DSM 1257 / FGSC 987)</name>
    <dbReference type="NCBI Taxonomy" id="367110"/>
    <lineage>
        <taxon>Eukaryota</taxon>
        <taxon>Fungi</taxon>
        <taxon>Dikarya</taxon>
        <taxon>Ascomycota</taxon>
        <taxon>Pezizomycotina</taxon>
        <taxon>Sordariomycetes</taxon>
        <taxon>Sordariomycetidae</taxon>
        <taxon>Sordariales</taxon>
        <taxon>Sordariaceae</taxon>
        <taxon>Neurospora</taxon>
    </lineage>
</organism>
<dbReference type="Proteomes" id="UP000001805">
    <property type="component" value="Chromosome 6, Linkage Group II"/>
</dbReference>
<dbReference type="Pfam" id="PF06985">
    <property type="entry name" value="HET"/>
    <property type="match status" value="1"/>
</dbReference>
<dbReference type="PANTHER" id="PTHR33112:SF16">
    <property type="entry name" value="HETEROKARYON INCOMPATIBILITY DOMAIN-CONTAINING PROTEIN"/>
    <property type="match status" value="1"/>
</dbReference>
<feature type="domain" description="Heterokaryon incompatibility" evidence="1">
    <location>
        <begin position="295"/>
        <end position="449"/>
    </location>
</feature>
<dbReference type="OrthoDB" id="3789824at2759"/>
<dbReference type="InterPro" id="IPR010730">
    <property type="entry name" value="HET"/>
</dbReference>
<evidence type="ECO:0000313" key="3">
    <source>
        <dbReference type="Proteomes" id="UP000001805"/>
    </source>
</evidence>
<dbReference type="KEGG" id="ncr:NCU09629"/>
<proteinExistence type="predicted"/>
<protein>
    <recommendedName>
        <fullName evidence="1">Heterokaryon incompatibility domain-containing protein</fullName>
    </recommendedName>
</protein>
<gene>
    <name evidence="2" type="ORF">NCU09629</name>
</gene>
<dbReference type="PaxDb" id="5141-EFNCRP00000009418"/>
<dbReference type="InParanoid" id="Q7RV26"/>
<evidence type="ECO:0000313" key="2">
    <source>
        <dbReference type="EMBL" id="EAA34157.3"/>
    </source>
</evidence>
<dbReference type="EMBL" id="CM002237">
    <property type="protein sequence ID" value="EAA34157.3"/>
    <property type="molecule type" value="Genomic_DNA"/>
</dbReference>
<dbReference type="HOGENOM" id="CLU_397395_0_0_1"/>
<sequence>MPEYIWMASPTCLRLGCTLLSPSTQHRLPVTAHTTMETPTPATYYWVQRLGRRLYGQKSQLLDSCRSRHCTSMQEAHYQHHAYHRVPSPHAQDLLRVKTNEHGQLQCRGCDQITYLLRWAEAERRKDPNHKGTSPKRIIHNSYVELDLCARISNCDACQIVRRALLLDQITGRDAERLRHTDNQWPVQVALDIRPGCDSLQVTIEKGSGVPLFSATVVLSQKPCLAMGKKTKAPSAASRLRPNFEELRQVVSNCHDNHQCSSRYRWNSRNPSWLLEILGDGNVRVVRGPDHLVPYVVLSYSWGDPTTMPAEEWARIKGASTKTVDGVPAPERTNPFPRSILPETMRDAIAITQELNFKYIWIDNVCIPKGTDWDTEASLMHEVYGNAAFTLLASSSTKATEPMLYDRLAWLQEPKPCKLRNHFLYNTQKPLHEVRLDPPASQRAWTLQEERLSPRILYWTGQRWYWSCPEHQTVESSPLDLPSPACTSEDQSWSPPQRFLDVCRIGDFQSIDQEWLDIVEAYTRRDLAHSADRFLAISGLAVRFLEAKMDGGGKTRVSEQYLAGLWREDLARHLSWSVASAVDSKGSHQDVAPSWSWASLPLCVNTKMRHPFRQSPHFQFLGVRQSSFDHTPVIPTATLNQQVITDPRLRSKLVEQQGRTVKQIEIKGRFRRFISESSCAVSWEAIEWKRGDRVGLNFEEFPGRDLHSRNHDDGRIVSKDAHGGEVVGQLDYLVPPTGASFANKKSDSVALADGEETELMCLELGELAMMLLQRNPGSAETWKRVGVCIGYEQRKGFFYGCESRTLILA</sequence>
<accession>Q7RV26</accession>
<reference evidence="2 3" key="1">
    <citation type="journal article" date="2003" name="Nature">
        <title>The genome sequence of the filamentous fungus Neurospora crassa.</title>
        <authorList>
            <person name="Galagan J.E."/>
            <person name="Calvo S.E."/>
            <person name="Borkovich K.A."/>
            <person name="Selker E.U."/>
            <person name="Read N.D."/>
            <person name="Jaffe D."/>
            <person name="FitzHugh W."/>
            <person name="Ma L.J."/>
            <person name="Smirnov S."/>
            <person name="Purcell S."/>
            <person name="Rehman B."/>
            <person name="Elkins T."/>
            <person name="Engels R."/>
            <person name="Wang S."/>
            <person name="Nielsen C.B."/>
            <person name="Butler J."/>
            <person name="Endrizzi M."/>
            <person name="Qui D."/>
            <person name="Ianakiev P."/>
            <person name="Bell-Pedersen D."/>
            <person name="Nelson M.A."/>
            <person name="Werner-Washburne M."/>
            <person name="Selitrennikoff C.P."/>
            <person name="Kinsey J.A."/>
            <person name="Braun E.L."/>
            <person name="Zelter A."/>
            <person name="Schulte U."/>
            <person name="Kothe G.O."/>
            <person name="Jedd G."/>
            <person name="Mewes W."/>
            <person name="Staben C."/>
            <person name="Marcotte E."/>
            <person name="Greenberg D."/>
            <person name="Roy A."/>
            <person name="Foley K."/>
            <person name="Naylor J."/>
            <person name="Stange-Thomann N."/>
            <person name="Barrett R."/>
            <person name="Gnerre S."/>
            <person name="Kamal M."/>
            <person name="Kamvysselis M."/>
            <person name="Mauceli E."/>
            <person name="Bielke C."/>
            <person name="Rudd S."/>
            <person name="Frishman D."/>
            <person name="Krystofova S."/>
            <person name="Rasmussen C."/>
            <person name="Metzenberg R.L."/>
            <person name="Perkins D.D."/>
            <person name="Kroken S."/>
            <person name="Cogoni C."/>
            <person name="Macino G."/>
            <person name="Catcheside D."/>
            <person name="Li W."/>
            <person name="Pratt R.J."/>
            <person name="Osmani S.A."/>
            <person name="DeSouza C.P."/>
            <person name="Glass L."/>
            <person name="Orbach M.J."/>
            <person name="Berglund J.A."/>
            <person name="Voelker R."/>
            <person name="Yarden O."/>
            <person name="Plamann M."/>
            <person name="Seiler S."/>
            <person name="Dunlap J."/>
            <person name="Radford A."/>
            <person name="Aramayo R."/>
            <person name="Natvig D.O."/>
            <person name="Alex L.A."/>
            <person name="Mannhaupt G."/>
            <person name="Ebbole D.J."/>
            <person name="Freitag M."/>
            <person name="Paulsen I."/>
            <person name="Sachs M.S."/>
            <person name="Lander E.S."/>
            <person name="Nusbaum C."/>
            <person name="Birren B."/>
        </authorList>
    </citation>
    <scope>NUCLEOTIDE SEQUENCE [LARGE SCALE GENOMIC DNA]</scope>
    <source>
        <strain evidence="3">ATCC 24698 / 74-OR23-1A / CBS 708.71 / DSM 1257 / FGSC 987</strain>
    </source>
</reference>
<evidence type="ECO:0000259" key="1">
    <source>
        <dbReference type="Pfam" id="PF06985"/>
    </source>
</evidence>
<dbReference type="RefSeq" id="XP_963393.3">
    <property type="nucleotide sequence ID" value="XM_958300.3"/>
</dbReference>
<dbReference type="STRING" id="367110.Q7RV26"/>
<dbReference type="AlphaFoldDB" id="Q7RV26"/>